<protein>
    <submittedName>
        <fullName evidence="2">GNAT family N-acetyltransferase</fullName>
    </submittedName>
</protein>
<dbReference type="EMBL" id="CP042304">
    <property type="protein sequence ID" value="QDZ10652.1"/>
    <property type="molecule type" value="Genomic_DNA"/>
</dbReference>
<dbReference type="InterPro" id="IPR016181">
    <property type="entry name" value="Acyl_CoA_acyltransferase"/>
</dbReference>
<sequence length="136" mass="14858">MAITYAQETGLTAEDYVGVIGQTIMRDRRPLANTARIQAMLDGANFVVTARDDDGTLVGLARCITDHAWICYCAELAVRDSHQGQGIGRAILDKAAELLGPRIGLTLMADEEAVGFYRNIGMEPANGFWRPRSDRS</sequence>
<accession>A0A5B8LT31</accession>
<dbReference type="InterPro" id="IPR000182">
    <property type="entry name" value="GNAT_dom"/>
</dbReference>
<organism evidence="2 3">
    <name type="scientific">Devosia ginsengisoli</name>
    <dbReference type="NCBI Taxonomy" id="400770"/>
    <lineage>
        <taxon>Bacteria</taxon>
        <taxon>Pseudomonadati</taxon>
        <taxon>Pseudomonadota</taxon>
        <taxon>Alphaproteobacteria</taxon>
        <taxon>Hyphomicrobiales</taxon>
        <taxon>Devosiaceae</taxon>
        <taxon>Devosia</taxon>
    </lineage>
</organism>
<dbReference type="GO" id="GO:0016747">
    <property type="term" value="F:acyltransferase activity, transferring groups other than amino-acyl groups"/>
    <property type="evidence" value="ECO:0007669"/>
    <property type="project" value="InterPro"/>
</dbReference>
<dbReference type="AlphaFoldDB" id="A0A5B8LT31"/>
<keyword evidence="3" id="KW-1185">Reference proteome</keyword>
<dbReference type="Proteomes" id="UP000315364">
    <property type="component" value="Chromosome"/>
</dbReference>
<evidence type="ECO:0000313" key="2">
    <source>
        <dbReference type="EMBL" id="QDZ10652.1"/>
    </source>
</evidence>
<dbReference type="SUPFAM" id="SSF55729">
    <property type="entry name" value="Acyl-CoA N-acyltransferases (Nat)"/>
    <property type="match status" value="1"/>
</dbReference>
<dbReference type="OrthoDB" id="9775804at2"/>
<dbReference type="KEGG" id="dea:FPZ08_07730"/>
<dbReference type="PANTHER" id="PTHR43233:SF1">
    <property type="entry name" value="FAMILY N-ACETYLTRANSFERASE, PUTATIVE (AFU_ORTHOLOGUE AFUA_6G03350)-RELATED"/>
    <property type="match status" value="1"/>
</dbReference>
<evidence type="ECO:0000259" key="1">
    <source>
        <dbReference type="PROSITE" id="PS51186"/>
    </source>
</evidence>
<dbReference type="CDD" id="cd04301">
    <property type="entry name" value="NAT_SF"/>
    <property type="match status" value="1"/>
</dbReference>
<name>A0A5B8LT31_9HYPH</name>
<dbReference type="PANTHER" id="PTHR43233">
    <property type="entry name" value="FAMILY N-ACETYLTRANSFERASE, PUTATIVE (AFU_ORTHOLOGUE AFUA_6G03350)-RELATED"/>
    <property type="match status" value="1"/>
</dbReference>
<dbReference type="RefSeq" id="WP_146289438.1">
    <property type="nucleotide sequence ID" value="NZ_CP042304.1"/>
</dbReference>
<dbReference type="PROSITE" id="PS51186">
    <property type="entry name" value="GNAT"/>
    <property type="match status" value="1"/>
</dbReference>
<keyword evidence="2" id="KW-0808">Transferase</keyword>
<proteinExistence type="predicted"/>
<dbReference type="InterPro" id="IPR053144">
    <property type="entry name" value="Acetyltransferase_Butenolide"/>
</dbReference>
<dbReference type="Pfam" id="PF00583">
    <property type="entry name" value="Acetyltransf_1"/>
    <property type="match status" value="1"/>
</dbReference>
<reference evidence="2 3" key="1">
    <citation type="submission" date="2019-07" db="EMBL/GenBank/DDBJ databases">
        <title>Full genome sequence of Devosia sp. Gsoil 520.</title>
        <authorList>
            <person name="Im W.-T."/>
        </authorList>
    </citation>
    <scope>NUCLEOTIDE SEQUENCE [LARGE SCALE GENOMIC DNA]</scope>
    <source>
        <strain evidence="2 3">Gsoil 520</strain>
    </source>
</reference>
<dbReference type="Gene3D" id="3.40.630.30">
    <property type="match status" value="1"/>
</dbReference>
<gene>
    <name evidence="2" type="ORF">FPZ08_07730</name>
</gene>
<feature type="domain" description="N-acetyltransferase" evidence="1">
    <location>
        <begin position="1"/>
        <end position="136"/>
    </location>
</feature>
<evidence type="ECO:0000313" key="3">
    <source>
        <dbReference type="Proteomes" id="UP000315364"/>
    </source>
</evidence>